<keyword evidence="4" id="KW-0479">Metal-binding</keyword>
<dbReference type="InterPro" id="IPR036503">
    <property type="entry name" value="Ald_Fedxn_OxRdtase_N_sf"/>
</dbReference>
<protein>
    <submittedName>
        <fullName evidence="10">Putative oxidoreductase YdhV</fullName>
        <ecNumber evidence="10">1.-.-.-</ecNumber>
    </submittedName>
</protein>
<dbReference type="SMART" id="SM00790">
    <property type="entry name" value="AFOR_N"/>
    <property type="match status" value="1"/>
</dbReference>
<gene>
    <name evidence="10" type="primary">ydhV_1</name>
    <name evidence="10" type="ORF">MGLY_03940</name>
</gene>
<evidence type="ECO:0000256" key="8">
    <source>
        <dbReference type="ARBA" id="ARBA00049934"/>
    </source>
</evidence>
<sequence length="610" mass="65408">MAALKGLAGQILRVDLTSGSITKEPTPEDVFAGYIGARGVGAYLLLKELKPHTDPLGPDNKLIFLTGPVEGTLAPGANKITVTFRSPLTGTYFFSLCGGHLAPEVKFAGYDGIIIEGRGDHPVYLWIDDDRVTLKDASHLWGKLTHATEDAIRAELKDEAIRVACIGPAGEKLSRFACIQSDYHREFGRGGAGAVMGSKNLKAIAVRGSGSIEVADPAALEALAEKTYSILAGNLKARARRHYGTPEMVDGTNGLGYWGTRNFSSGYFEEANKINAASMKENIFVGHISCYACPIACGKVSYIKEGPYAGTMIEGPEFESAGLLGANCGVADLAALVKAVEICDTYGLDTMSAGAVASLAMECYEKGIITSRDTGGLDLRFGNGAALVALMEKIVRREGIGDLLAEGSKRAAEKLGVPELAMQVKGQEFATYDPRGCKGMGLGYAISPKGAHHMIAPTMGAETAGDGSKRFEYKGKAALVRETQFLLAVVDSLSLCSSMRFALGLKEQIELYRAVSGLALDEAGAMLIGEKITNLERLFNQREGFDRKDDYLPPRMLKEKMPTGPSQGHLVELDPMLDEYYDLMGWDRQGRPTAEKLAALGLAHLWREVS</sequence>
<dbReference type="InterPro" id="IPR013983">
    <property type="entry name" value="Ald_Fedxn_OxRdtase_N"/>
</dbReference>
<dbReference type="GO" id="GO:0009055">
    <property type="term" value="F:electron transfer activity"/>
    <property type="evidence" value="ECO:0007669"/>
    <property type="project" value="InterPro"/>
</dbReference>
<dbReference type="OrthoDB" id="9763894at2"/>
<evidence type="ECO:0000256" key="1">
    <source>
        <dbReference type="ARBA" id="ARBA00001966"/>
    </source>
</evidence>
<keyword evidence="3" id="KW-0004">4Fe-4S</keyword>
<comment type="cofactor">
    <cofactor evidence="1">
        <name>[4Fe-4S] cluster</name>
        <dbReference type="ChEBI" id="CHEBI:49883"/>
    </cofactor>
</comment>
<evidence type="ECO:0000256" key="4">
    <source>
        <dbReference type="ARBA" id="ARBA00022723"/>
    </source>
</evidence>
<evidence type="ECO:0000256" key="7">
    <source>
        <dbReference type="ARBA" id="ARBA00023014"/>
    </source>
</evidence>
<keyword evidence="11" id="KW-1185">Reference proteome</keyword>
<evidence type="ECO:0000256" key="6">
    <source>
        <dbReference type="ARBA" id="ARBA00023004"/>
    </source>
</evidence>
<keyword evidence="5 10" id="KW-0560">Oxidoreductase</keyword>
<keyword evidence="7" id="KW-0411">Iron-sulfur</keyword>
<dbReference type="Pfam" id="PF01314">
    <property type="entry name" value="AFOR_C"/>
    <property type="match status" value="1"/>
</dbReference>
<evidence type="ECO:0000256" key="5">
    <source>
        <dbReference type="ARBA" id="ARBA00023002"/>
    </source>
</evidence>
<dbReference type="Gene3D" id="1.10.569.10">
    <property type="entry name" value="Aldehyde Ferredoxin Oxidoreductase Protein, subunit A, domain 2"/>
    <property type="match status" value="1"/>
</dbReference>
<comment type="cofactor">
    <cofactor evidence="8">
        <name>tungstopterin</name>
        <dbReference type="ChEBI" id="CHEBI:30402"/>
    </cofactor>
</comment>
<dbReference type="PANTHER" id="PTHR30038">
    <property type="entry name" value="ALDEHYDE FERREDOXIN OXIDOREDUCTASE"/>
    <property type="match status" value="1"/>
</dbReference>
<dbReference type="AlphaFoldDB" id="A0A6I5ZMH5"/>
<dbReference type="EC" id="1.-.-.-" evidence="10"/>
<dbReference type="GO" id="GO:0051539">
    <property type="term" value="F:4 iron, 4 sulfur cluster binding"/>
    <property type="evidence" value="ECO:0007669"/>
    <property type="project" value="UniProtKB-KW"/>
</dbReference>
<dbReference type="InterPro" id="IPR036021">
    <property type="entry name" value="Tungsten_al_ferr_oxy-like_C"/>
</dbReference>
<dbReference type="RefSeq" id="WP_156271497.1">
    <property type="nucleotide sequence ID" value="NZ_CP046244.1"/>
</dbReference>
<evidence type="ECO:0000313" key="10">
    <source>
        <dbReference type="EMBL" id="QGP91070.1"/>
    </source>
</evidence>
<dbReference type="PANTHER" id="PTHR30038:SF0">
    <property type="entry name" value="TUNGSTEN-CONTAINING ALDEHYDE FERREDOXIN OXIDOREDUCTASE"/>
    <property type="match status" value="1"/>
</dbReference>
<dbReference type="InterPro" id="IPR001203">
    <property type="entry name" value="OxRdtase_Ald_Fedxn_C"/>
</dbReference>
<accession>A0A6I5ZMH5</accession>
<evidence type="ECO:0000259" key="9">
    <source>
        <dbReference type="SMART" id="SM00790"/>
    </source>
</evidence>
<feature type="domain" description="Aldehyde ferredoxin oxidoreductase N-terminal" evidence="9">
    <location>
        <begin position="7"/>
        <end position="210"/>
    </location>
</feature>
<evidence type="ECO:0000256" key="2">
    <source>
        <dbReference type="ARBA" id="ARBA00011032"/>
    </source>
</evidence>
<comment type="similarity">
    <text evidence="2">Belongs to the AOR/FOR family.</text>
</comment>
<dbReference type="Proteomes" id="UP000425916">
    <property type="component" value="Chromosome"/>
</dbReference>
<dbReference type="InterPro" id="IPR013985">
    <property type="entry name" value="Ald_Fedxn_OxRdtase_dom3"/>
</dbReference>
<organism evidence="10 11">
    <name type="scientific">Neomoorella glycerini</name>
    <dbReference type="NCBI Taxonomy" id="55779"/>
    <lineage>
        <taxon>Bacteria</taxon>
        <taxon>Bacillati</taxon>
        <taxon>Bacillota</taxon>
        <taxon>Clostridia</taxon>
        <taxon>Neomoorellales</taxon>
        <taxon>Neomoorellaceae</taxon>
        <taxon>Neomoorella</taxon>
    </lineage>
</organism>
<evidence type="ECO:0000313" key="11">
    <source>
        <dbReference type="Proteomes" id="UP000425916"/>
    </source>
</evidence>
<reference evidence="10 11" key="1">
    <citation type="submission" date="2019-11" db="EMBL/GenBank/DDBJ databases">
        <title>Genome sequence of Moorella glycerini DSM11254.</title>
        <authorList>
            <person name="Poehlein A."/>
            <person name="Boeer T."/>
            <person name="Daniel R."/>
        </authorList>
    </citation>
    <scope>NUCLEOTIDE SEQUENCE [LARGE SCALE GENOMIC DNA]</scope>
    <source>
        <strain evidence="10 11">DSM 11254</strain>
    </source>
</reference>
<keyword evidence="6" id="KW-0408">Iron</keyword>
<proteinExistence type="inferred from homology"/>
<evidence type="ECO:0000256" key="3">
    <source>
        <dbReference type="ARBA" id="ARBA00022485"/>
    </source>
</evidence>
<dbReference type="Gene3D" id="1.10.599.10">
    <property type="entry name" value="Aldehyde Ferredoxin Oxidoreductase Protein, subunit A, domain 3"/>
    <property type="match status" value="1"/>
</dbReference>
<dbReference type="EMBL" id="CP046244">
    <property type="protein sequence ID" value="QGP91070.1"/>
    <property type="molecule type" value="Genomic_DNA"/>
</dbReference>
<dbReference type="GO" id="GO:0046872">
    <property type="term" value="F:metal ion binding"/>
    <property type="evidence" value="ECO:0007669"/>
    <property type="project" value="UniProtKB-KW"/>
</dbReference>
<dbReference type="GO" id="GO:0016625">
    <property type="term" value="F:oxidoreductase activity, acting on the aldehyde or oxo group of donors, iron-sulfur protein as acceptor"/>
    <property type="evidence" value="ECO:0007669"/>
    <property type="project" value="InterPro"/>
</dbReference>
<name>A0A6I5ZMH5_9FIRM</name>
<dbReference type="Gene3D" id="3.60.9.10">
    <property type="entry name" value="Aldehyde ferredoxin oxidoreductase, N-terminal domain"/>
    <property type="match status" value="1"/>
</dbReference>
<dbReference type="Pfam" id="PF02730">
    <property type="entry name" value="AFOR_N"/>
    <property type="match status" value="1"/>
</dbReference>
<dbReference type="InterPro" id="IPR013984">
    <property type="entry name" value="Ald_Fedxn_OxRdtase_dom2"/>
</dbReference>
<dbReference type="InterPro" id="IPR051919">
    <property type="entry name" value="W-dependent_AOR"/>
</dbReference>
<dbReference type="SUPFAM" id="SSF48310">
    <property type="entry name" value="Aldehyde ferredoxin oxidoreductase, C-terminal domains"/>
    <property type="match status" value="1"/>
</dbReference>
<dbReference type="SUPFAM" id="SSF56228">
    <property type="entry name" value="Aldehyde ferredoxin oxidoreductase, N-terminal domain"/>
    <property type="match status" value="1"/>
</dbReference>